<evidence type="ECO:0000256" key="1">
    <source>
        <dbReference type="SAM" id="MobiDB-lite"/>
    </source>
</evidence>
<comment type="caution">
    <text evidence="2">The sequence shown here is derived from an EMBL/GenBank/DDBJ whole genome shotgun (WGS) entry which is preliminary data.</text>
</comment>
<dbReference type="AlphaFoldDB" id="A0A9P1GXW7"/>
<evidence type="ECO:0000313" key="2">
    <source>
        <dbReference type="EMBL" id="CAI4212799.1"/>
    </source>
</evidence>
<name>A0A9P1GXW7_9PEZI</name>
<keyword evidence="3" id="KW-1185">Reference proteome</keyword>
<evidence type="ECO:0000313" key="3">
    <source>
        <dbReference type="Proteomes" id="UP000838763"/>
    </source>
</evidence>
<feature type="region of interest" description="Disordered" evidence="1">
    <location>
        <begin position="193"/>
        <end position="225"/>
    </location>
</feature>
<dbReference type="Proteomes" id="UP000838763">
    <property type="component" value="Unassembled WGS sequence"/>
</dbReference>
<organism evidence="2 3">
    <name type="scientific">Parascedosporium putredinis</name>
    <dbReference type="NCBI Taxonomy" id="1442378"/>
    <lineage>
        <taxon>Eukaryota</taxon>
        <taxon>Fungi</taxon>
        <taxon>Dikarya</taxon>
        <taxon>Ascomycota</taxon>
        <taxon>Pezizomycotina</taxon>
        <taxon>Sordariomycetes</taxon>
        <taxon>Hypocreomycetidae</taxon>
        <taxon>Microascales</taxon>
        <taxon>Microascaceae</taxon>
        <taxon>Parascedosporium</taxon>
    </lineage>
</organism>
<reference evidence="2" key="1">
    <citation type="submission" date="2022-11" db="EMBL/GenBank/DDBJ databases">
        <authorList>
            <person name="Scott C."/>
            <person name="Bruce N."/>
        </authorList>
    </citation>
    <scope>NUCLEOTIDE SEQUENCE</scope>
</reference>
<accession>A0A9P1GXW7</accession>
<feature type="compositionally biased region" description="Low complexity" evidence="1">
    <location>
        <begin position="81"/>
        <end position="91"/>
    </location>
</feature>
<feature type="region of interest" description="Disordered" evidence="1">
    <location>
        <begin position="81"/>
        <end position="101"/>
    </location>
</feature>
<sequence length="237" mass="24886">MRSRSVQARLPFPVVLAIHGAPDAWPEDLSIKLDLSRNLDPAKGLAPFETVWLNATNVRKGLPEDEGTYFATVGLLEAAGTPRGPTTCGTRSSSPRTAPRGLAAQRMADEDLITGEDGGYGTVYFELDDDKGVEPDVSASKDDGERCRVDFPEDLGARVAAKLLDIGKCANETTKSAEHDVYCNSKPILVEGQTVAAEDSDSEGGEGEGGSTGRGGQGAPRGVTAATVLVLRWPGTA</sequence>
<proteinExistence type="predicted"/>
<gene>
    <name evidence="2" type="ORF">PPNO1_LOCUS2547</name>
</gene>
<protein>
    <submittedName>
        <fullName evidence="2">Uncharacterized protein</fullName>
    </submittedName>
</protein>
<dbReference type="EMBL" id="CALLCH030000006">
    <property type="protein sequence ID" value="CAI4212799.1"/>
    <property type="molecule type" value="Genomic_DNA"/>
</dbReference>
<feature type="compositionally biased region" description="Gly residues" evidence="1">
    <location>
        <begin position="207"/>
        <end position="219"/>
    </location>
</feature>